<feature type="transmembrane region" description="Helical" evidence="1">
    <location>
        <begin position="215"/>
        <end position="236"/>
    </location>
</feature>
<dbReference type="InterPro" id="IPR037185">
    <property type="entry name" value="EmrE-like"/>
</dbReference>
<evidence type="ECO:0000313" key="4">
    <source>
        <dbReference type="Proteomes" id="UP000886752"/>
    </source>
</evidence>
<gene>
    <name evidence="3" type="ORF">H9894_09900</name>
</gene>
<keyword evidence="1" id="KW-0472">Membrane</keyword>
<feature type="transmembrane region" description="Helical" evidence="1">
    <location>
        <begin position="271"/>
        <end position="287"/>
    </location>
</feature>
<feature type="transmembrane region" description="Helical" evidence="1">
    <location>
        <begin position="154"/>
        <end position="175"/>
    </location>
</feature>
<sequence>MLSPRLCAHLCALGTTVVWGMTVISTKVLLEDYTPLEIALYRFILAVAVMHVLWPRRFRHGGGWRTELLFLGAGASGITLYFFCENLALTYTYASNVSLIICAAPFLTGLGARLFLGETLHANFFTGFLVAMTGIFCISFTGVTVLKLNPAGDLLAAGAALCWACYSIFTRRIFARGYPMMEATRRILWWGLITLALAVPFQDSLTPPDVTSATMWVNFLFLGVLASSVCFVTWNYSLHILGAVRSTAYIYLTPVVTVVAACLILDERVTLLSGTGMVLTLAGLLLSEKRGNVLAFLKTRKGAR</sequence>
<dbReference type="PANTHER" id="PTHR12715">
    <property type="entry name" value="TRANSPORTER, DRUG/METABOLITE EXPORTER FAMILY"/>
    <property type="match status" value="1"/>
</dbReference>
<feature type="transmembrane region" description="Helical" evidence="1">
    <location>
        <begin position="248"/>
        <end position="265"/>
    </location>
</feature>
<feature type="transmembrane region" description="Helical" evidence="1">
    <location>
        <begin position="187"/>
        <end position="203"/>
    </location>
</feature>
<feature type="transmembrane region" description="Helical" evidence="1">
    <location>
        <begin position="128"/>
        <end position="148"/>
    </location>
</feature>
<comment type="caution">
    <text evidence="3">The sequence shown here is derived from an EMBL/GenBank/DDBJ whole genome shotgun (WGS) entry which is preliminary data.</text>
</comment>
<feature type="domain" description="EamA" evidence="2">
    <location>
        <begin position="152"/>
        <end position="286"/>
    </location>
</feature>
<proteinExistence type="predicted"/>
<dbReference type="EMBL" id="DXHV01000082">
    <property type="protein sequence ID" value="HIW01479.1"/>
    <property type="molecule type" value="Genomic_DNA"/>
</dbReference>
<keyword evidence="1" id="KW-1133">Transmembrane helix</keyword>
<evidence type="ECO:0000256" key="1">
    <source>
        <dbReference type="SAM" id="Phobius"/>
    </source>
</evidence>
<accession>A0A9D1PXM3</accession>
<feature type="transmembrane region" description="Helical" evidence="1">
    <location>
        <begin position="66"/>
        <end position="83"/>
    </location>
</feature>
<feature type="domain" description="EamA" evidence="2">
    <location>
        <begin position="9"/>
        <end position="139"/>
    </location>
</feature>
<organism evidence="3 4">
    <name type="scientific">Candidatus Desulfovibrio intestinipullorum</name>
    <dbReference type="NCBI Taxonomy" id="2838536"/>
    <lineage>
        <taxon>Bacteria</taxon>
        <taxon>Pseudomonadati</taxon>
        <taxon>Thermodesulfobacteriota</taxon>
        <taxon>Desulfovibrionia</taxon>
        <taxon>Desulfovibrionales</taxon>
        <taxon>Desulfovibrionaceae</taxon>
        <taxon>Desulfovibrio</taxon>
    </lineage>
</organism>
<protein>
    <submittedName>
        <fullName evidence="3">DMT family transporter</fullName>
    </submittedName>
</protein>
<dbReference type="PANTHER" id="PTHR12715:SF4">
    <property type="entry name" value="EAMA DOMAIN-CONTAINING PROTEIN"/>
    <property type="match status" value="1"/>
</dbReference>
<reference evidence="3" key="1">
    <citation type="journal article" date="2021" name="PeerJ">
        <title>Extensive microbial diversity within the chicken gut microbiome revealed by metagenomics and culture.</title>
        <authorList>
            <person name="Gilroy R."/>
            <person name="Ravi A."/>
            <person name="Getino M."/>
            <person name="Pursley I."/>
            <person name="Horton D.L."/>
            <person name="Alikhan N.F."/>
            <person name="Baker D."/>
            <person name="Gharbi K."/>
            <person name="Hall N."/>
            <person name="Watson M."/>
            <person name="Adriaenssens E.M."/>
            <person name="Foster-Nyarko E."/>
            <person name="Jarju S."/>
            <person name="Secka A."/>
            <person name="Antonio M."/>
            <person name="Oren A."/>
            <person name="Chaudhuri R.R."/>
            <person name="La Ragione R."/>
            <person name="Hildebrand F."/>
            <person name="Pallen M.J."/>
        </authorList>
    </citation>
    <scope>NUCLEOTIDE SEQUENCE</scope>
    <source>
        <strain evidence="3">ChiHecec2B26-446</strain>
    </source>
</reference>
<dbReference type="AlphaFoldDB" id="A0A9D1PXM3"/>
<evidence type="ECO:0000313" key="3">
    <source>
        <dbReference type="EMBL" id="HIW01479.1"/>
    </source>
</evidence>
<name>A0A9D1PXM3_9BACT</name>
<evidence type="ECO:0000259" key="2">
    <source>
        <dbReference type="Pfam" id="PF00892"/>
    </source>
</evidence>
<reference evidence="3" key="2">
    <citation type="submission" date="2021-04" db="EMBL/GenBank/DDBJ databases">
        <authorList>
            <person name="Gilroy R."/>
        </authorList>
    </citation>
    <scope>NUCLEOTIDE SEQUENCE</scope>
    <source>
        <strain evidence="3">ChiHecec2B26-446</strain>
    </source>
</reference>
<dbReference type="InterPro" id="IPR000620">
    <property type="entry name" value="EamA_dom"/>
</dbReference>
<feature type="transmembrane region" description="Helical" evidence="1">
    <location>
        <begin position="95"/>
        <end position="116"/>
    </location>
</feature>
<dbReference type="Pfam" id="PF00892">
    <property type="entry name" value="EamA"/>
    <property type="match status" value="2"/>
</dbReference>
<feature type="transmembrane region" description="Helical" evidence="1">
    <location>
        <begin position="36"/>
        <end position="54"/>
    </location>
</feature>
<dbReference type="GO" id="GO:0016020">
    <property type="term" value="C:membrane"/>
    <property type="evidence" value="ECO:0007669"/>
    <property type="project" value="InterPro"/>
</dbReference>
<dbReference type="SUPFAM" id="SSF103481">
    <property type="entry name" value="Multidrug resistance efflux transporter EmrE"/>
    <property type="match status" value="2"/>
</dbReference>
<dbReference type="InterPro" id="IPR052756">
    <property type="entry name" value="Alkyne_AA_exporter"/>
</dbReference>
<keyword evidence="1" id="KW-0812">Transmembrane</keyword>
<dbReference type="Proteomes" id="UP000886752">
    <property type="component" value="Unassembled WGS sequence"/>
</dbReference>